<accession>A0A0X2NM93</accession>
<organism evidence="2 3">
    <name type="scientific">Corynebacterium variabile</name>
    <dbReference type="NCBI Taxonomy" id="1727"/>
    <lineage>
        <taxon>Bacteria</taxon>
        <taxon>Bacillati</taxon>
        <taxon>Actinomycetota</taxon>
        <taxon>Actinomycetes</taxon>
        <taxon>Mycobacteriales</taxon>
        <taxon>Corynebacteriaceae</taxon>
        <taxon>Corynebacterium</taxon>
    </lineage>
</organism>
<dbReference type="Proteomes" id="UP000182498">
    <property type="component" value="Unassembled WGS sequence"/>
</dbReference>
<proteinExistence type="predicted"/>
<dbReference type="Gene3D" id="3.60.40.10">
    <property type="entry name" value="PPM-type phosphatase domain"/>
    <property type="match status" value="1"/>
</dbReference>
<dbReference type="EMBL" id="FAUH01000013">
    <property type="protein sequence ID" value="CUU66607.1"/>
    <property type="molecule type" value="Genomic_DNA"/>
</dbReference>
<dbReference type="AlphaFoldDB" id="A0A0X2NM93"/>
<dbReference type="Pfam" id="PF13672">
    <property type="entry name" value="PP2C_2"/>
    <property type="match status" value="1"/>
</dbReference>
<dbReference type="InterPro" id="IPR001932">
    <property type="entry name" value="PPM-type_phosphatase-like_dom"/>
</dbReference>
<gene>
    <name evidence="2" type="ORF">CVAR292_01954</name>
</gene>
<dbReference type="InterPro" id="IPR036457">
    <property type="entry name" value="PPM-type-like_dom_sf"/>
</dbReference>
<dbReference type="RefSeq" id="WP_073884314.1">
    <property type="nucleotide sequence ID" value="NZ_FAUH01000013.1"/>
</dbReference>
<evidence type="ECO:0000259" key="1">
    <source>
        <dbReference type="Pfam" id="PF13672"/>
    </source>
</evidence>
<name>A0A0X2NM93_9CORY</name>
<feature type="domain" description="PPM-type phosphatase" evidence="1">
    <location>
        <begin position="55"/>
        <end position="236"/>
    </location>
</feature>
<reference evidence="3" key="1">
    <citation type="submission" date="2015-11" db="EMBL/GenBank/DDBJ databases">
        <authorList>
            <person name="Dugat-Bony E."/>
        </authorList>
    </citation>
    <scope>NUCLEOTIDE SEQUENCE [LARGE SCALE GENOMIC DNA]</scope>
    <source>
        <strain evidence="3">Mu292</strain>
    </source>
</reference>
<dbReference type="SUPFAM" id="SSF81606">
    <property type="entry name" value="PP2C-like"/>
    <property type="match status" value="1"/>
</dbReference>
<dbReference type="OrthoDB" id="491589at2"/>
<keyword evidence="3" id="KW-1185">Reference proteome</keyword>
<evidence type="ECO:0000313" key="3">
    <source>
        <dbReference type="Proteomes" id="UP000182498"/>
    </source>
</evidence>
<evidence type="ECO:0000313" key="2">
    <source>
        <dbReference type="EMBL" id="CUU66607.1"/>
    </source>
</evidence>
<sequence length="288" mass="29906">MRLPAPITDIIVGAPGPDIIPVAVEEKFGAGDRIPDTVIDGWENDDLIVRATSVRGRMHRYNGAPRQDSIALQRSMDGATVFIAVADGVSAAVHSHAGSQAAAMQAVAWLEKNYTVGMGDAEARNLLQNAAYAVSSKAGAGKFADALPDDFASTLVCAAVTRTQEGLAGHVFSVGDSCSWILDDAGILPIAGGKEDYGAVASSAVRPLPYVPDVLDVQGFVTEGAEVLLLASDGIGDPIGGGGGALTDLLRERLVGRVPGIVEFAHIVDFSKSGFDDDRSLIAVWPKV</sequence>
<protein>
    <submittedName>
        <fullName evidence="2">Serine/threonine protein phosphatase</fullName>
    </submittedName>
</protein>